<protein>
    <recommendedName>
        <fullName evidence="4">Lipoprotein</fullName>
    </recommendedName>
</protein>
<evidence type="ECO:0000313" key="3">
    <source>
        <dbReference type="Proteomes" id="UP000609531"/>
    </source>
</evidence>
<dbReference type="PROSITE" id="PS51257">
    <property type="entry name" value="PROKAR_LIPOPROTEIN"/>
    <property type="match status" value="1"/>
</dbReference>
<reference evidence="2" key="1">
    <citation type="submission" date="2020-12" db="EMBL/GenBank/DDBJ databases">
        <title>Bacterial taxonomy.</title>
        <authorList>
            <person name="Pan X."/>
        </authorList>
    </citation>
    <scope>NUCLEOTIDE SEQUENCE</scope>
    <source>
        <strain evidence="2">B2012</strain>
    </source>
</reference>
<accession>A0A934IU32</accession>
<dbReference type="Proteomes" id="UP000609531">
    <property type="component" value="Unassembled WGS sequence"/>
</dbReference>
<proteinExistence type="predicted"/>
<keyword evidence="1" id="KW-0732">Signal</keyword>
<feature type="chain" id="PRO_5037372898" description="Lipoprotein" evidence="1">
    <location>
        <begin position="31"/>
        <end position="186"/>
    </location>
</feature>
<dbReference type="EMBL" id="JAEKJA010000044">
    <property type="protein sequence ID" value="MBJ3778851.1"/>
    <property type="molecule type" value="Genomic_DNA"/>
</dbReference>
<dbReference type="AlphaFoldDB" id="A0A934IU32"/>
<evidence type="ECO:0000256" key="1">
    <source>
        <dbReference type="SAM" id="SignalP"/>
    </source>
</evidence>
<organism evidence="2 3">
    <name type="scientific">Acuticoccus mangrovi</name>
    <dbReference type="NCBI Taxonomy" id="2796142"/>
    <lineage>
        <taxon>Bacteria</taxon>
        <taxon>Pseudomonadati</taxon>
        <taxon>Pseudomonadota</taxon>
        <taxon>Alphaproteobacteria</taxon>
        <taxon>Hyphomicrobiales</taxon>
        <taxon>Amorphaceae</taxon>
        <taxon>Acuticoccus</taxon>
    </lineage>
</organism>
<gene>
    <name evidence="2" type="ORF">JCR33_24345</name>
</gene>
<evidence type="ECO:0000313" key="2">
    <source>
        <dbReference type="EMBL" id="MBJ3778851.1"/>
    </source>
</evidence>
<keyword evidence="3" id="KW-1185">Reference proteome</keyword>
<dbReference type="RefSeq" id="WP_198884752.1">
    <property type="nucleotide sequence ID" value="NZ_JAEKJA010000044.1"/>
</dbReference>
<sequence length="186" mass="19108">MQATGRRSTIALGLVALAVTLAGCGGSGSAAGGPSATSAVGTFFRGTNQEPTSVSIDASPAVCPRVRIQPQTEVLRRGDESDTDGSKLRWQASITRTARECANGEGGGIVTRIGVSGRVVLGPRGEAGTVELPLRMAVREGDTVTYSRVHNVSVKVEGASAPWAYVEENVKIADPGNAEIIVGFDG</sequence>
<feature type="signal peptide" evidence="1">
    <location>
        <begin position="1"/>
        <end position="30"/>
    </location>
</feature>
<comment type="caution">
    <text evidence="2">The sequence shown here is derived from an EMBL/GenBank/DDBJ whole genome shotgun (WGS) entry which is preliminary data.</text>
</comment>
<name>A0A934IU32_9HYPH</name>
<evidence type="ECO:0008006" key="4">
    <source>
        <dbReference type="Google" id="ProtNLM"/>
    </source>
</evidence>